<sequence length="31" mass="3387">ECSINSPDYGPLPPDAPTWCQAPFDPEGLLR</sequence>
<dbReference type="EMBL" id="LXQA010156873">
    <property type="protein sequence ID" value="MCI27021.1"/>
    <property type="molecule type" value="Genomic_DNA"/>
</dbReference>
<evidence type="ECO:0000313" key="2">
    <source>
        <dbReference type="EMBL" id="MCI27021.1"/>
    </source>
</evidence>
<dbReference type="PANTHER" id="PTHR31061">
    <property type="entry name" value="LD22376P"/>
    <property type="match status" value="1"/>
</dbReference>
<reference evidence="2 3" key="1">
    <citation type="journal article" date="2018" name="Front. Plant Sci.">
        <title>Red Clover (Trifolium pratense) and Zigzag Clover (T. medium) - A Picture of Genomic Similarities and Differences.</title>
        <authorList>
            <person name="Dluhosova J."/>
            <person name="Istvanek J."/>
            <person name="Nedelnik J."/>
            <person name="Repkova J."/>
        </authorList>
    </citation>
    <scope>NUCLEOTIDE SEQUENCE [LARGE SCALE GENOMIC DNA]</scope>
    <source>
        <strain evidence="3">cv. 10/8</strain>
        <tissue evidence="2">Leaf</tissue>
    </source>
</reference>
<comment type="caution">
    <text evidence="2">The sequence shown here is derived from an EMBL/GenBank/DDBJ whole genome shotgun (WGS) entry which is preliminary data.</text>
</comment>
<proteinExistence type="predicted"/>
<evidence type="ECO:0000313" key="3">
    <source>
        <dbReference type="Proteomes" id="UP000265520"/>
    </source>
</evidence>
<dbReference type="GO" id="GO:0016740">
    <property type="term" value="F:transferase activity"/>
    <property type="evidence" value="ECO:0007669"/>
    <property type="project" value="UniProtKB-KW"/>
</dbReference>
<protein>
    <submittedName>
        <fullName evidence="2">Heparan-alpha-glucosaminide N-acetyltransferase-like</fullName>
    </submittedName>
</protein>
<keyword evidence="2" id="KW-0808">Transferase</keyword>
<dbReference type="AlphaFoldDB" id="A0A392QRK1"/>
<name>A0A392QRK1_9FABA</name>
<organism evidence="2 3">
    <name type="scientific">Trifolium medium</name>
    <dbReference type="NCBI Taxonomy" id="97028"/>
    <lineage>
        <taxon>Eukaryota</taxon>
        <taxon>Viridiplantae</taxon>
        <taxon>Streptophyta</taxon>
        <taxon>Embryophyta</taxon>
        <taxon>Tracheophyta</taxon>
        <taxon>Spermatophyta</taxon>
        <taxon>Magnoliopsida</taxon>
        <taxon>eudicotyledons</taxon>
        <taxon>Gunneridae</taxon>
        <taxon>Pentapetalae</taxon>
        <taxon>rosids</taxon>
        <taxon>fabids</taxon>
        <taxon>Fabales</taxon>
        <taxon>Fabaceae</taxon>
        <taxon>Papilionoideae</taxon>
        <taxon>50 kb inversion clade</taxon>
        <taxon>NPAAA clade</taxon>
        <taxon>Hologalegina</taxon>
        <taxon>IRL clade</taxon>
        <taxon>Trifolieae</taxon>
        <taxon>Trifolium</taxon>
    </lineage>
</organism>
<dbReference type="Proteomes" id="UP000265520">
    <property type="component" value="Unassembled WGS sequence"/>
</dbReference>
<accession>A0A392QRK1</accession>
<evidence type="ECO:0000256" key="1">
    <source>
        <dbReference type="SAM" id="MobiDB-lite"/>
    </source>
</evidence>
<dbReference type="PANTHER" id="PTHR31061:SF24">
    <property type="entry name" value="LD22376P"/>
    <property type="match status" value="1"/>
</dbReference>
<keyword evidence="3" id="KW-1185">Reference proteome</keyword>
<feature type="non-terminal residue" evidence="2">
    <location>
        <position position="1"/>
    </location>
</feature>
<feature type="region of interest" description="Disordered" evidence="1">
    <location>
        <begin position="1"/>
        <end position="31"/>
    </location>
</feature>